<evidence type="ECO:0000259" key="5">
    <source>
        <dbReference type="Pfam" id="PF00294"/>
    </source>
</evidence>
<dbReference type="InterPro" id="IPR029056">
    <property type="entry name" value="Ribokinase-like"/>
</dbReference>
<evidence type="ECO:0000313" key="6">
    <source>
        <dbReference type="EMBL" id="MDT0350340.1"/>
    </source>
</evidence>
<dbReference type="PRINTS" id="PR00990">
    <property type="entry name" value="RIBOKINASE"/>
</dbReference>
<dbReference type="Gene3D" id="3.40.1190.20">
    <property type="match status" value="1"/>
</dbReference>
<dbReference type="RefSeq" id="WP_311556374.1">
    <property type="nucleotide sequence ID" value="NZ_JAVREJ010000007.1"/>
</dbReference>
<dbReference type="GO" id="GO:0016301">
    <property type="term" value="F:kinase activity"/>
    <property type="evidence" value="ECO:0007669"/>
    <property type="project" value="UniProtKB-KW"/>
</dbReference>
<gene>
    <name evidence="6" type="ORF">RM445_12480</name>
</gene>
<evidence type="ECO:0000256" key="4">
    <source>
        <dbReference type="RuleBase" id="RU003704"/>
    </source>
</evidence>
<proteinExistence type="inferred from homology"/>
<keyword evidence="2 4" id="KW-0808">Transferase</keyword>
<sequence length="320" mass="32503">MSAVVTVGETMALLDAPASGRLGGSLPVGIGGAESNVAIGLARLGVDCGWVSRVGDDALGTFVTREIRAEGVRVVAVRDPDAPTGLMLKEHRNGRPWRVRYYRAGSAASRLSTADVDAVADEIGAADVLHLTGITAALGASPLAAVERAIEVARAAGTLVSFDVNHRATLWGDETAAPVLARLAAAADLVFAGPEEAALVLGRTPGPSSFDEGELLARELAKRGPATVVVKLGALGALALSGDEVHRASALPVEVVDPVGAGDAFVAGYLSQVVAGGSVPDALRTANACGAAVCRVPGDWEGLPTRMDLDLLNADGEVVR</sequence>
<comment type="similarity">
    <text evidence="1 4">Belongs to the carbohydrate kinase PfkB family.</text>
</comment>
<dbReference type="Pfam" id="PF00294">
    <property type="entry name" value="PfkB"/>
    <property type="match status" value="1"/>
</dbReference>
<accession>A0ABU2N8R6</accession>
<reference evidence="7" key="1">
    <citation type="submission" date="2023-07" db="EMBL/GenBank/DDBJ databases">
        <title>30 novel species of actinomycetes from the DSMZ collection.</title>
        <authorList>
            <person name="Nouioui I."/>
        </authorList>
    </citation>
    <scope>NUCLEOTIDE SEQUENCE [LARGE SCALE GENOMIC DNA]</scope>
    <source>
        <strain evidence="7">DSM 45834</strain>
    </source>
</reference>
<dbReference type="PROSITE" id="PS00584">
    <property type="entry name" value="PFKB_KINASES_2"/>
    <property type="match status" value="1"/>
</dbReference>
<dbReference type="Proteomes" id="UP001183202">
    <property type="component" value="Unassembled WGS sequence"/>
</dbReference>
<organism evidence="6 7">
    <name type="scientific">Pseudonocardia charpentierae</name>
    <dbReference type="NCBI Taxonomy" id="3075545"/>
    <lineage>
        <taxon>Bacteria</taxon>
        <taxon>Bacillati</taxon>
        <taxon>Actinomycetota</taxon>
        <taxon>Actinomycetes</taxon>
        <taxon>Pseudonocardiales</taxon>
        <taxon>Pseudonocardiaceae</taxon>
        <taxon>Pseudonocardia</taxon>
    </lineage>
</organism>
<keyword evidence="7" id="KW-1185">Reference proteome</keyword>
<dbReference type="CDD" id="cd01166">
    <property type="entry name" value="KdgK"/>
    <property type="match status" value="1"/>
</dbReference>
<keyword evidence="3 4" id="KW-0418">Kinase</keyword>
<feature type="domain" description="Carbohydrate kinase PfkB" evidence="5">
    <location>
        <begin position="2"/>
        <end position="305"/>
    </location>
</feature>
<name>A0ABU2N8R6_9PSEU</name>
<dbReference type="PANTHER" id="PTHR43320:SF2">
    <property type="entry name" value="2-DEHYDRO-3-DEOXYGLUCONOKINASE_2-DEHYDRO-3-DEOXYGALACTONOKINASE"/>
    <property type="match status" value="1"/>
</dbReference>
<evidence type="ECO:0000256" key="2">
    <source>
        <dbReference type="ARBA" id="ARBA00022679"/>
    </source>
</evidence>
<dbReference type="InterPro" id="IPR052700">
    <property type="entry name" value="Carb_kinase_PfkB-like"/>
</dbReference>
<dbReference type="PANTHER" id="PTHR43320">
    <property type="entry name" value="SUGAR KINASE"/>
    <property type="match status" value="1"/>
</dbReference>
<comment type="caution">
    <text evidence="6">The sequence shown here is derived from an EMBL/GenBank/DDBJ whole genome shotgun (WGS) entry which is preliminary data.</text>
</comment>
<evidence type="ECO:0000313" key="7">
    <source>
        <dbReference type="Proteomes" id="UP001183202"/>
    </source>
</evidence>
<evidence type="ECO:0000256" key="1">
    <source>
        <dbReference type="ARBA" id="ARBA00010688"/>
    </source>
</evidence>
<dbReference type="InterPro" id="IPR002139">
    <property type="entry name" value="Ribo/fructo_kinase"/>
</dbReference>
<dbReference type="InterPro" id="IPR002173">
    <property type="entry name" value="Carboh/pur_kinase_PfkB_CS"/>
</dbReference>
<dbReference type="SUPFAM" id="SSF53613">
    <property type="entry name" value="Ribokinase-like"/>
    <property type="match status" value="1"/>
</dbReference>
<dbReference type="InterPro" id="IPR011611">
    <property type="entry name" value="PfkB_dom"/>
</dbReference>
<protein>
    <submittedName>
        <fullName evidence="6">Sugar kinase</fullName>
    </submittedName>
</protein>
<evidence type="ECO:0000256" key="3">
    <source>
        <dbReference type="ARBA" id="ARBA00022777"/>
    </source>
</evidence>
<dbReference type="EMBL" id="JAVREJ010000007">
    <property type="protein sequence ID" value="MDT0350340.1"/>
    <property type="molecule type" value="Genomic_DNA"/>
</dbReference>